<keyword evidence="4" id="KW-1185">Reference proteome</keyword>
<evidence type="ECO:0000313" key="2">
    <source>
        <dbReference type="EMBL" id="MBB1260754.1"/>
    </source>
</evidence>
<evidence type="ECO:0000313" key="5">
    <source>
        <dbReference type="Proteomes" id="UP000517765"/>
    </source>
</evidence>
<reference evidence="5" key="2">
    <citation type="submission" date="2020-05" db="EMBL/GenBank/DDBJ databases">
        <title>Classification of alakaliphilic streptomycetes isolated from an alkaline soil next to Lonar Crater, India and a proposal for the recognition of Streptomyces alkaliterrae sp. nov.</title>
        <authorList>
            <person name="Golinska P."/>
        </authorList>
    </citation>
    <scope>NUCLEOTIDE SEQUENCE [LARGE SCALE GENOMIC DNA]</scope>
    <source>
        <strain evidence="5">OF8</strain>
    </source>
</reference>
<dbReference type="RefSeq" id="WP_143650937.1">
    <property type="nucleotide sequence ID" value="NZ_JABJXA010000117.1"/>
</dbReference>
<dbReference type="EMBL" id="JABJXA010000117">
    <property type="protein sequence ID" value="MBB1260754.1"/>
    <property type="molecule type" value="Genomic_DNA"/>
</dbReference>
<evidence type="ECO:0000313" key="4">
    <source>
        <dbReference type="Proteomes" id="UP000320857"/>
    </source>
</evidence>
<feature type="region of interest" description="Disordered" evidence="1">
    <location>
        <begin position="312"/>
        <end position="336"/>
    </location>
</feature>
<protein>
    <submittedName>
        <fullName evidence="3">Uncharacterized protein</fullName>
    </submittedName>
</protein>
<dbReference type="Proteomes" id="UP000517765">
    <property type="component" value="Unassembled WGS sequence"/>
</dbReference>
<sequence>MGRRGRLTARVGAAVLMLASGGALSTRRDRAHAVELAERLCPGTLRYVADRTLWPAFDGSEVTFATTDDPDAVVRLRVDTRIGRCGRDRPCEQELADAVARGRERAASFRSLRAALARGGHELHAVRETVTHPWITADLGDGDVSATLREIGECLADWRSGEEPWRVTVNIAASGAARRLPTGGDDRPTLLRLSDDGRLGALARGRHLSVDYTAEPGGTPTPARGRLELPFRQRQAFEETLRKEFDARMRGRRPGARGRRFHQVRYLVPGRVDRMRGHVRSSDQTSADDGLRGRRADHVALVTTDLDGRLVEEPRVAQEGGRVTGGRPGPLLPPAL</sequence>
<proteinExistence type="predicted"/>
<evidence type="ECO:0000313" key="3">
    <source>
        <dbReference type="EMBL" id="MQS04851.1"/>
    </source>
</evidence>
<reference evidence="3 4" key="1">
    <citation type="submission" date="2019-10" db="EMBL/GenBank/DDBJ databases">
        <title>Streptomyces sp. nov., a novel actinobacterium isolated from alkaline environment.</title>
        <authorList>
            <person name="Golinska P."/>
        </authorList>
    </citation>
    <scope>NUCLEOTIDE SEQUENCE [LARGE SCALE GENOMIC DNA]</scope>
    <source>
        <strain evidence="3 4">OF1</strain>
    </source>
</reference>
<comment type="caution">
    <text evidence="3">The sequence shown here is derived from an EMBL/GenBank/DDBJ whole genome shotgun (WGS) entry which is preliminary data.</text>
</comment>
<dbReference type="AlphaFoldDB" id="A0A5P0YX35"/>
<dbReference type="OrthoDB" id="4028160at2"/>
<name>A0A5P0YX35_9ACTN</name>
<dbReference type="Proteomes" id="UP000320857">
    <property type="component" value="Unassembled WGS sequence"/>
</dbReference>
<evidence type="ECO:0000256" key="1">
    <source>
        <dbReference type="SAM" id="MobiDB-lite"/>
    </source>
</evidence>
<organism evidence="3 4">
    <name type="scientific">Streptomyces alkaliterrae</name>
    <dbReference type="NCBI Taxonomy" id="2213162"/>
    <lineage>
        <taxon>Bacteria</taxon>
        <taxon>Bacillati</taxon>
        <taxon>Actinomycetota</taxon>
        <taxon>Actinomycetes</taxon>
        <taxon>Kitasatosporales</taxon>
        <taxon>Streptomycetaceae</taxon>
        <taxon>Streptomyces</taxon>
    </lineage>
</organism>
<accession>A0A5P0YX35</accession>
<dbReference type="EMBL" id="VJYK02000365">
    <property type="protein sequence ID" value="MQS04851.1"/>
    <property type="molecule type" value="Genomic_DNA"/>
</dbReference>
<gene>
    <name evidence="3" type="ORF">FNX44_023910</name>
    <name evidence="2" type="ORF">H3147_18280</name>
</gene>
<reference evidence="2" key="3">
    <citation type="journal article" name="Syst. Appl. Microbiol.">
        <title>Streptomyces alkaliterrae sp. nov., isolated from an alkaline soil, and emended descriptions of Streptomyces alkaliphilus, Streptomyces calidiresistens and Streptomyces durbertensis.</title>
        <authorList>
            <person name="Swiecimska M."/>
            <person name="Golinska P."/>
            <person name="Nouioui I."/>
            <person name="Wypij M."/>
            <person name="Rai M."/>
            <person name="Sangal V."/>
            <person name="Goodfellow M."/>
        </authorList>
    </citation>
    <scope>NUCLEOTIDE SEQUENCE</scope>
    <source>
        <strain evidence="2">OF8</strain>
    </source>
</reference>